<dbReference type="OrthoDB" id="341114at2"/>
<evidence type="ECO:0000313" key="2">
    <source>
        <dbReference type="Proteomes" id="UP000294684"/>
    </source>
</evidence>
<dbReference type="STRING" id="1193051.LEP1GSC017_2237"/>
<name>A0A4R8MWW9_LEPME</name>
<dbReference type="GeneID" id="79827024"/>
<keyword evidence="2" id="KW-1185">Reference proteome</keyword>
<organism evidence="1 2">
    <name type="scientific">Leptospira meyeri</name>
    <dbReference type="NCBI Taxonomy" id="29508"/>
    <lineage>
        <taxon>Bacteria</taxon>
        <taxon>Pseudomonadati</taxon>
        <taxon>Spirochaetota</taxon>
        <taxon>Spirochaetia</taxon>
        <taxon>Leptospirales</taxon>
        <taxon>Leptospiraceae</taxon>
        <taxon>Leptospira</taxon>
    </lineage>
</organism>
<gene>
    <name evidence="1" type="ORF">CLV96_1708</name>
</gene>
<sequence>MKVLCFSFTNFFSKTLAKNLTVIILPTLAFSVLFPHCGLFYKGVPQAGEFCYVLAKPPECLYVDFESKKLIWNDAEYNLEEKLRMDYFFKSNGELYELTVSTVNRVELKNLTTANFNKFYMRKKDKFVEIPTPSTKHE</sequence>
<dbReference type="RefSeq" id="WP_004787620.1">
    <property type="nucleotide sequence ID" value="NZ_RQGE01000025.1"/>
</dbReference>
<dbReference type="Proteomes" id="UP000294684">
    <property type="component" value="Unassembled WGS sequence"/>
</dbReference>
<proteinExistence type="predicted"/>
<comment type="caution">
    <text evidence="1">The sequence shown here is derived from an EMBL/GenBank/DDBJ whole genome shotgun (WGS) entry which is preliminary data.</text>
</comment>
<dbReference type="EMBL" id="SORO01000001">
    <property type="protein sequence ID" value="TDY72708.1"/>
    <property type="molecule type" value="Genomic_DNA"/>
</dbReference>
<reference evidence="1 2" key="1">
    <citation type="submission" date="2019-03" db="EMBL/GenBank/DDBJ databases">
        <title>Genomic Encyclopedia of Archaeal and Bacterial Type Strains, Phase II (KMG-II): from individual species to whole genera.</title>
        <authorList>
            <person name="Goeker M."/>
        </authorList>
    </citation>
    <scope>NUCLEOTIDE SEQUENCE [LARGE SCALE GENOMIC DNA]</scope>
    <source>
        <strain evidence="1 2">DSM 21537</strain>
    </source>
</reference>
<accession>A0A4R8MWW9</accession>
<protein>
    <submittedName>
        <fullName evidence="1">Uncharacterized protein</fullName>
    </submittedName>
</protein>
<dbReference type="AlphaFoldDB" id="A0A4R8MWW9"/>
<evidence type="ECO:0000313" key="1">
    <source>
        <dbReference type="EMBL" id="TDY72708.1"/>
    </source>
</evidence>